<dbReference type="PROSITE" id="PS50075">
    <property type="entry name" value="CARRIER"/>
    <property type="match status" value="1"/>
</dbReference>
<sequence>MNSTKFHILVFATLSLTNGLVLRGKISALPTSLGNHQKYNNLHFGLVPSDLNFGDLKKSDISQPQTDFMLSQIDPIPCRNIRSNLDFDLAADVKQLISDQLEVSASKVTDEASFIDDLGADDLAVVELVLAAEERYECTIPDAENLRLVIDLINSVKKYCSHN</sequence>
<dbReference type="PANTHER" id="PTHR20863:SF76">
    <property type="entry name" value="CARRIER DOMAIN-CONTAINING PROTEIN"/>
    <property type="match status" value="1"/>
</dbReference>
<evidence type="ECO:0000256" key="5">
    <source>
        <dbReference type="SAM" id="SignalP"/>
    </source>
</evidence>
<keyword evidence="4" id="KW-0443">Lipid metabolism</keyword>
<keyword evidence="4" id="KW-0276">Fatty acid metabolism</keyword>
<keyword evidence="4" id="KW-0275">Fatty acid biosynthesis</keyword>
<evidence type="ECO:0000259" key="6">
    <source>
        <dbReference type="PROSITE" id="PS50075"/>
    </source>
</evidence>
<dbReference type="GO" id="GO:0000036">
    <property type="term" value="F:acyl carrier activity"/>
    <property type="evidence" value="ECO:0007669"/>
    <property type="project" value="TreeGrafter"/>
</dbReference>
<feature type="domain" description="Carrier" evidence="6">
    <location>
        <begin position="87"/>
        <end position="163"/>
    </location>
</feature>
<comment type="caution">
    <text evidence="7">The sequence shown here is derived from an EMBL/GenBank/DDBJ whole genome shotgun (WGS) entry which is preliminary data.</text>
</comment>
<proteinExistence type="inferred from homology"/>
<evidence type="ECO:0000256" key="3">
    <source>
        <dbReference type="ARBA" id="ARBA00022553"/>
    </source>
</evidence>
<dbReference type="GO" id="GO:0000035">
    <property type="term" value="F:acyl binding"/>
    <property type="evidence" value="ECO:0007669"/>
    <property type="project" value="TreeGrafter"/>
</dbReference>
<reference evidence="7 8" key="1">
    <citation type="submission" date="2015-12" db="EMBL/GenBank/DDBJ databases">
        <title>The genome of Folsomia candida.</title>
        <authorList>
            <person name="Faddeeva A."/>
            <person name="Derks M.F."/>
            <person name="Anvar Y."/>
            <person name="Smit S."/>
            <person name="Van Straalen N."/>
            <person name="Roelofs D."/>
        </authorList>
    </citation>
    <scope>NUCLEOTIDE SEQUENCE [LARGE SCALE GENOMIC DNA]</scope>
    <source>
        <strain evidence="7 8">VU population</strain>
        <tissue evidence="7">Whole body</tissue>
    </source>
</reference>
<dbReference type="AlphaFoldDB" id="A0A226CVX6"/>
<evidence type="ECO:0000256" key="1">
    <source>
        <dbReference type="ARBA" id="ARBA00010930"/>
    </source>
</evidence>
<dbReference type="HAMAP" id="MF_01217">
    <property type="entry name" value="Acyl_carrier"/>
    <property type="match status" value="1"/>
</dbReference>
<name>A0A226CVX6_FOLCA</name>
<evidence type="ECO:0000256" key="4">
    <source>
        <dbReference type="RuleBase" id="RU000722"/>
    </source>
</evidence>
<accession>A0A226CVX6</accession>
<keyword evidence="5" id="KW-0732">Signal</keyword>
<dbReference type="EMBL" id="LNIX01000055">
    <property type="protein sequence ID" value="OXA37535.1"/>
    <property type="molecule type" value="Genomic_DNA"/>
</dbReference>
<dbReference type="InterPro" id="IPR036736">
    <property type="entry name" value="ACP-like_sf"/>
</dbReference>
<keyword evidence="4" id="KW-0444">Lipid biosynthesis</keyword>
<dbReference type="InterPro" id="IPR003231">
    <property type="entry name" value="ACP"/>
</dbReference>
<comment type="function">
    <text evidence="4">Carrier of the growing fatty acid chain in fatty acid biosynthesis.</text>
</comment>
<evidence type="ECO:0000313" key="8">
    <source>
        <dbReference type="Proteomes" id="UP000198287"/>
    </source>
</evidence>
<dbReference type="Proteomes" id="UP000198287">
    <property type="component" value="Unassembled WGS sequence"/>
</dbReference>
<protein>
    <recommendedName>
        <fullName evidence="4">Acyl carrier protein</fullName>
    </recommendedName>
</protein>
<evidence type="ECO:0000313" key="7">
    <source>
        <dbReference type="EMBL" id="OXA37535.1"/>
    </source>
</evidence>
<keyword evidence="3" id="KW-0597">Phosphoprotein</keyword>
<dbReference type="InterPro" id="IPR009081">
    <property type="entry name" value="PP-bd_ACP"/>
</dbReference>
<gene>
    <name evidence="7" type="ORF">Fcan01_27653</name>
</gene>
<dbReference type="SUPFAM" id="SSF47336">
    <property type="entry name" value="ACP-like"/>
    <property type="match status" value="1"/>
</dbReference>
<keyword evidence="8" id="KW-1185">Reference proteome</keyword>
<feature type="signal peptide" evidence="5">
    <location>
        <begin position="1"/>
        <end position="19"/>
    </location>
</feature>
<organism evidence="7 8">
    <name type="scientific">Folsomia candida</name>
    <name type="common">Springtail</name>
    <dbReference type="NCBI Taxonomy" id="158441"/>
    <lineage>
        <taxon>Eukaryota</taxon>
        <taxon>Metazoa</taxon>
        <taxon>Ecdysozoa</taxon>
        <taxon>Arthropoda</taxon>
        <taxon>Hexapoda</taxon>
        <taxon>Collembola</taxon>
        <taxon>Entomobryomorpha</taxon>
        <taxon>Isotomoidea</taxon>
        <taxon>Isotomidae</taxon>
        <taxon>Proisotominae</taxon>
        <taxon>Folsomia</taxon>
    </lineage>
</organism>
<dbReference type="Gene3D" id="1.10.1200.10">
    <property type="entry name" value="ACP-like"/>
    <property type="match status" value="1"/>
</dbReference>
<feature type="chain" id="PRO_5012036456" description="Acyl carrier protein" evidence="5">
    <location>
        <begin position="20"/>
        <end position="163"/>
    </location>
</feature>
<dbReference type="Pfam" id="PF00550">
    <property type="entry name" value="PP-binding"/>
    <property type="match status" value="1"/>
</dbReference>
<comment type="similarity">
    <text evidence="1">Belongs to the acyl carrier protein (ACP) family.</text>
</comment>
<keyword evidence="2 4" id="KW-0596">Phosphopantetheine</keyword>
<dbReference type="PANTHER" id="PTHR20863">
    <property type="entry name" value="ACYL CARRIER PROTEIN"/>
    <property type="match status" value="1"/>
</dbReference>
<evidence type="ECO:0000256" key="2">
    <source>
        <dbReference type="ARBA" id="ARBA00022450"/>
    </source>
</evidence>